<evidence type="ECO:0000313" key="2">
    <source>
        <dbReference type="Proteomes" id="UP001623660"/>
    </source>
</evidence>
<name>A0ABW8SNL4_9CLOT</name>
<gene>
    <name evidence="1" type="ORF">ACJDU8_17410</name>
</gene>
<sequence>MSCSCARVTDEWHGWECTVTGGACEFLIPDSKLCAELFGEGLVQAMREMKLNEWVFTMLNRPV</sequence>
<reference evidence="1 2" key="1">
    <citation type="submission" date="2024-11" db="EMBL/GenBank/DDBJ databases">
        <authorList>
            <person name="Heng Y.C."/>
            <person name="Lim A.C.H."/>
            <person name="Lee J.K.Y."/>
            <person name="Kittelmann S."/>
        </authorList>
    </citation>
    <scope>NUCLEOTIDE SEQUENCE [LARGE SCALE GENOMIC DNA]</scope>
    <source>
        <strain evidence="1 2">WILCCON 0269</strain>
    </source>
</reference>
<evidence type="ECO:0000313" key="1">
    <source>
        <dbReference type="EMBL" id="MFL0197323.1"/>
    </source>
</evidence>
<proteinExistence type="predicted"/>
<dbReference type="EMBL" id="JBJHZX010000028">
    <property type="protein sequence ID" value="MFL0197323.1"/>
    <property type="molecule type" value="Genomic_DNA"/>
</dbReference>
<comment type="caution">
    <text evidence="1">The sequence shown here is derived from an EMBL/GenBank/DDBJ whole genome shotgun (WGS) entry which is preliminary data.</text>
</comment>
<accession>A0ABW8SNL4</accession>
<dbReference type="Proteomes" id="UP001623660">
    <property type="component" value="Unassembled WGS sequence"/>
</dbReference>
<protein>
    <submittedName>
        <fullName evidence="1">Uncharacterized protein</fullName>
    </submittedName>
</protein>
<keyword evidence="2" id="KW-1185">Reference proteome</keyword>
<dbReference type="RefSeq" id="WP_406793426.1">
    <property type="nucleotide sequence ID" value="NZ_JBJHZX010000028.1"/>
</dbReference>
<organism evidence="1 2">
    <name type="scientific">Candidatus Clostridium eludens</name>
    <dbReference type="NCBI Taxonomy" id="3381663"/>
    <lineage>
        <taxon>Bacteria</taxon>
        <taxon>Bacillati</taxon>
        <taxon>Bacillota</taxon>
        <taxon>Clostridia</taxon>
        <taxon>Eubacteriales</taxon>
        <taxon>Clostridiaceae</taxon>
        <taxon>Clostridium</taxon>
    </lineage>
</organism>